<evidence type="ECO:0000313" key="2">
    <source>
        <dbReference type="EMBL" id="KAG5498777.1"/>
    </source>
</evidence>
<evidence type="ECO:0000313" key="3">
    <source>
        <dbReference type="Proteomes" id="UP000674318"/>
    </source>
</evidence>
<evidence type="ECO:0000256" key="1">
    <source>
        <dbReference type="SAM" id="MobiDB-lite"/>
    </source>
</evidence>
<dbReference type="GeneID" id="94289164"/>
<dbReference type="RefSeq" id="XP_067755531.1">
    <property type="nucleotide sequence ID" value="XM_067899087.1"/>
</dbReference>
<feature type="region of interest" description="Disordered" evidence="1">
    <location>
        <begin position="1"/>
        <end position="26"/>
    </location>
</feature>
<sequence>MTSWGSHDRGRSDSCVTPRISSHQPCSTTVSIAPEVIEAMRGLDVFTDDERFSVQFNPDFPSLRFPSEVSNESESGDLTAVQHWRFEDRSKSLSPMSPVEKRAAPIPRPPGVYRRRPRRSRIDKCTVAKQRRSVGDLCRLVAARLVHVACTITPSQPQRYRLSHAPFHDTYLNTRRSRLALMPVLLRTFWNGVVHGLLDPLVLLWEMRLRSLRIPTYFRRRQAF</sequence>
<comment type="caution">
    <text evidence="2">The sequence shown here is derived from an EMBL/GenBank/DDBJ whole genome shotgun (WGS) entry which is preliminary data.</text>
</comment>
<feature type="region of interest" description="Disordered" evidence="1">
    <location>
        <begin position="92"/>
        <end position="117"/>
    </location>
</feature>
<protein>
    <submittedName>
        <fullName evidence="2">Uncharacterized protein</fullName>
    </submittedName>
</protein>
<name>A0A836HEZ0_9TRYP</name>
<reference evidence="2 3" key="1">
    <citation type="submission" date="2021-02" db="EMBL/GenBank/DDBJ databases">
        <title>Porcisia hertigi Genome sequencing and assembly.</title>
        <authorList>
            <person name="Almutairi H."/>
            <person name="Gatherer D."/>
        </authorList>
    </citation>
    <scope>NUCLEOTIDE SEQUENCE [LARGE SCALE GENOMIC DNA]</scope>
    <source>
        <strain evidence="2 3">C119</strain>
    </source>
</reference>
<gene>
    <name evidence="2" type="ORF">JKF63_03066</name>
</gene>
<dbReference type="EMBL" id="JAFJZO010000030">
    <property type="protein sequence ID" value="KAG5498777.1"/>
    <property type="molecule type" value="Genomic_DNA"/>
</dbReference>
<proteinExistence type="predicted"/>
<dbReference type="Proteomes" id="UP000674318">
    <property type="component" value="Unassembled WGS sequence"/>
</dbReference>
<dbReference type="KEGG" id="phet:94289164"/>
<dbReference type="OrthoDB" id="411372at2759"/>
<dbReference type="AlphaFoldDB" id="A0A836HEZ0"/>
<organism evidence="2 3">
    <name type="scientific">Porcisia hertigi</name>
    <dbReference type="NCBI Taxonomy" id="2761500"/>
    <lineage>
        <taxon>Eukaryota</taxon>
        <taxon>Discoba</taxon>
        <taxon>Euglenozoa</taxon>
        <taxon>Kinetoplastea</taxon>
        <taxon>Metakinetoplastina</taxon>
        <taxon>Trypanosomatida</taxon>
        <taxon>Trypanosomatidae</taxon>
        <taxon>Leishmaniinae</taxon>
        <taxon>Porcisia</taxon>
    </lineage>
</organism>
<keyword evidence="3" id="KW-1185">Reference proteome</keyword>
<feature type="compositionally biased region" description="Basic and acidic residues" evidence="1">
    <location>
        <begin position="1"/>
        <end position="12"/>
    </location>
</feature>
<accession>A0A836HEZ0</accession>